<feature type="compositionally biased region" description="Low complexity" evidence="2">
    <location>
        <begin position="99"/>
        <end position="114"/>
    </location>
</feature>
<dbReference type="VEuPathDB" id="FungiDB:GMDG_08206"/>
<dbReference type="InParanoid" id="L8G1F3"/>
<dbReference type="Pfam" id="PF01633">
    <property type="entry name" value="Choline_kinase"/>
    <property type="match status" value="1"/>
</dbReference>
<feature type="region of interest" description="Disordered" evidence="2">
    <location>
        <begin position="213"/>
        <end position="241"/>
    </location>
</feature>
<dbReference type="GO" id="GO:0004103">
    <property type="term" value="F:choline kinase activity"/>
    <property type="evidence" value="ECO:0007669"/>
    <property type="project" value="TreeGrafter"/>
</dbReference>
<dbReference type="GO" id="GO:0005737">
    <property type="term" value="C:cytoplasm"/>
    <property type="evidence" value="ECO:0007669"/>
    <property type="project" value="TreeGrafter"/>
</dbReference>
<dbReference type="OrthoDB" id="10267235at2759"/>
<dbReference type="SUPFAM" id="SSF56112">
    <property type="entry name" value="Protein kinase-like (PK-like)"/>
    <property type="match status" value="1"/>
</dbReference>
<feature type="region of interest" description="Disordered" evidence="2">
    <location>
        <begin position="161"/>
        <end position="197"/>
    </location>
</feature>
<evidence type="ECO:0000259" key="3">
    <source>
        <dbReference type="Pfam" id="PF04428"/>
    </source>
</evidence>
<keyword evidence="5" id="KW-1185">Reference proteome</keyword>
<accession>L8G1F3</accession>
<feature type="domain" description="Choline kinase N-terminal" evidence="3">
    <location>
        <begin position="254"/>
        <end position="326"/>
    </location>
</feature>
<feature type="region of interest" description="Disordered" evidence="2">
    <location>
        <begin position="1"/>
        <end position="146"/>
    </location>
</feature>
<dbReference type="InterPro" id="IPR011009">
    <property type="entry name" value="Kinase-like_dom_sf"/>
</dbReference>
<dbReference type="Gene3D" id="3.90.1200.10">
    <property type="match status" value="1"/>
</dbReference>
<dbReference type="AlphaFoldDB" id="L8G1F3"/>
<reference evidence="5" key="1">
    <citation type="submission" date="2010-09" db="EMBL/GenBank/DDBJ databases">
        <title>The genome sequence of Geomyces destructans 20631-21.</title>
        <authorList>
            <consortium name="The Broad Institute Genome Sequencing Platform"/>
            <person name="Cuomo C.A."/>
            <person name="Blehert D.S."/>
            <person name="Lorch J.M."/>
            <person name="Young S.K."/>
            <person name="Zeng Q."/>
            <person name="Gargeya S."/>
            <person name="Fitzgerald M."/>
            <person name="Haas B."/>
            <person name="Abouelleil A."/>
            <person name="Alvarado L."/>
            <person name="Arachchi H.M."/>
            <person name="Berlin A."/>
            <person name="Brown A."/>
            <person name="Chapman S.B."/>
            <person name="Chen Z."/>
            <person name="Dunbar C."/>
            <person name="Freedman E."/>
            <person name="Gearin G."/>
            <person name="Gellesch M."/>
            <person name="Goldberg J."/>
            <person name="Griggs A."/>
            <person name="Gujja S."/>
            <person name="Heiman D."/>
            <person name="Howarth C."/>
            <person name="Larson L."/>
            <person name="Lui A."/>
            <person name="MacDonald P.J.P."/>
            <person name="Montmayeur A."/>
            <person name="Murphy C."/>
            <person name="Neiman D."/>
            <person name="Pearson M."/>
            <person name="Priest M."/>
            <person name="Roberts A."/>
            <person name="Saif S."/>
            <person name="Shea T."/>
            <person name="Shenoy N."/>
            <person name="Sisk P."/>
            <person name="Stolte C."/>
            <person name="Sykes S."/>
            <person name="Wortman J."/>
            <person name="Nusbaum C."/>
            <person name="Birren B."/>
        </authorList>
    </citation>
    <scope>NUCLEOTIDE SEQUENCE [LARGE SCALE GENOMIC DNA]</scope>
    <source>
        <strain evidence="5">ATCC MYA-4855 / 20631-21</strain>
    </source>
</reference>
<protein>
    <recommendedName>
        <fullName evidence="3">Choline kinase N-terminal domain-containing protein</fullName>
    </recommendedName>
</protein>
<proteinExistence type="inferred from homology"/>
<evidence type="ECO:0000256" key="2">
    <source>
        <dbReference type="SAM" id="MobiDB-lite"/>
    </source>
</evidence>
<dbReference type="Pfam" id="PF04428">
    <property type="entry name" value="Choline_kin_N"/>
    <property type="match status" value="1"/>
</dbReference>
<organism evidence="4 5">
    <name type="scientific">Pseudogymnoascus destructans (strain ATCC MYA-4855 / 20631-21)</name>
    <name type="common">Bat white-nose syndrome fungus</name>
    <name type="synonym">Geomyces destructans</name>
    <dbReference type="NCBI Taxonomy" id="658429"/>
    <lineage>
        <taxon>Eukaryota</taxon>
        <taxon>Fungi</taxon>
        <taxon>Dikarya</taxon>
        <taxon>Ascomycota</taxon>
        <taxon>Pezizomycotina</taxon>
        <taxon>Leotiomycetes</taxon>
        <taxon>Thelebolales</taxon>
        <taxon>Thelebolaceae</taxon>
        <taxon>Pseudogymnoascus</taxon>
    </lineage>
</organism>
<comment type="similarity">
    <text evidence="1">Belongs to the choline/ethanolamine kinase family.</text>
</comment>
<dbReference type="Gene3D" id="3.30.200.20">
    <property type="entry name" value="Phosphorylase Kinase, domain 1"/>
    <property type="match status" value="1"/>
</dbReference>
<name>L8G1F3_PSED2</name>
<dbReference type="PANTHER" id="PTHR22603">
    <property type="entry name" value="CHOLINE/ETHANOALAMINE KINASE"/>
    <property type="match status" value="1"/>
</dbReference>
<feature type="compositionally biased region" description="Pro residues" evidence="2">
    <location>
        <begin position="69"/>
        <end position="78"/>
    </location>
</feature>
<feature type="compositionally biased region" description="Low complexity" evidence="2">
    <location>
        <begin position="226"/>
        <end position="241"/>
    </location>
</feature>
<feature type="compositionally biased region" description="Basic residues" evidence="2">
    <location>
        <begin position="161"/>
        <end position="175"/>
    </location>
</feature>
<dbReference type="Proteomes" id="UP000011064">
    <property type="component" value="Unassembled WGS sequence"/>
</dbReference>
<dbReference type="GO" id="GO:0004305">
    <property type="term" value="F:ethanolamine kinase activity"/>
    <property type="evidence" value="ECO:0007669"/>
    <property type="project" value="TreeGrafter"/>
</dbReference>
<dbReference type="STRING" id="658429.L8G1F3"/>
<feature type="compositionally biased region" description="Polar residues" evidence="2">
    <location>
        <begin position="123"/>
        <end position="133"/>
    </location>
</feature>
<evidence type="ECO:0000313" key="5">
    <source>
        <dbReference type="Proteomes" id="UP000011064"/>
    </source>
</evidence>
<sequence>MTDRNAAPPQDPDRKPGGDGSTTTSNSHGGGGGQRPLRPAMIMAIRGDDGGASPKSGPTKVVSIEEPKLSPPMQPLDTPPIKQFTAGVGKRLTGRPTPSSFSNSSKNSLVSQASQEDIPRLAMSQSGESSSGNGPYIQRHQRHHQHDKLLSQVSEWLHVQKAKTAARKARKHKAHPRGEGGNENNSPTTARRESQDSCLSTISLEDLQSILEDSKVKSTYRPNPESPVIRPRRPSYSSRKYTSRRYSVNASSDTEYFDGDVIVPSCDVVLDNSKTLSYASGTTTPTTSGRRADKEAQVWVTFKSEILRLAHTLRLKGWRRVPLDSGADLEVERLSGALTNAVYVVSPPALPSDPTSKSKARPSKLLLRIYGPQVEHLIDRDAELGILSRLARKKIGPRLLGTFRNGRFEEYFISTTLTPRDLRDPETSKQIAKRMRELHDGIELLETERDEGPFVWRNWDKWVERCERVISFLDTYPETGDGGKKVPAWRERGLVCGVEWSVFRGMVERYRGWLNEKYGGVAGLREKLVFAHNDTQYGNILRLLPTTESPLLLPANTHKQLVVIDFEYASGNTPGLEFANHFTEWCYNYHEPFTPYLCNTKSFPTPAEQRRFIRAYLNHRPQFSGFASASATPKVVPSPGPGNAGISAFMLDSRGSPVGEQAPVGYAEEEHRRIADVERRVDELMVEARWWRVANSAQWVAWGIVQANIPELEEYDAACRTASAGAPAGEVGEMEKLDLEDGAGEEVEGGKGGMWRARIRRMMSLITWRMRRIGRCSSGGIVWRWGW</sequence>
<evidence type="ECO:0000313" key="4">
    <source>
        <dbReference type="EMBL" id="ELR06972.1"/>
    </source>
</evidence>
<gene>
    <name evidence="4" type="ORF">GMDG_08206</name>
</gene>
<dbReference type="HOGENOM" id="CLU_012712_4_0_1"/>
<dbReference type="CDD" id="cd05157">
    <property type="entry name" value="ETNK_euk"/>
    <property type="match status" value="1"/>
</dbReference>
<evidence type="ECO:0000256" key="1">
    <source>
        <dbReference type="ARBA" id="ARBA00038211"/>
    </source>
</evidence>
<dbReference type="PANTHER" id="PTHR22603:SF93">
    <property type="entry name" value="RE24176P"/>
    <property type="match status" value="1"/>
</dbReference>
<dbReference type="GO" id="GO:0006646">
    <property type="term" value="P:phosphatidylethanolamine biosynthetic process"/>
    <property type="evidence" value="ECO:0007669"/>
    <property type="project" value="TreeGrafter"/>
</dbReference>
<dbReference type="EMBL" id="GL573482">
    <property type="protein sequence ID" value="ELR06972.1"/>
    <property type="molecule type" value="Genomic_DNA"/>
</dbReference>
<dbReference type="InterPro" id="IPR007521">
    <property type="entry name" value="Choline_kin_N"/>
</dbReference>